<reference evidence="1" key="1">
    <citation type="submission" date="2024-11" db="EMBL/GenBank/DDBJ databases">
        <title>Identification of new Vibrio campbellii strains harboring the pVA1 plasmid isolated from Penaeus vannamei postlarvae affected by outbreaks of acute hepatopancreatic necrosis disease (AHPND) in Mexico.</title>
        <authorList>
            <person name="Gomez-Gil B."/>
            <person name="Enciso-Ibarra J."/>
        </authorList>
    </citation>
    <scope>NUCLEOTIDE SEQUENCE</scope>
    <source>
        <strain evidence="1">M270204</strain>
    </source>
</reference>
<dbReference type="Proteomes" id="UP001354073">
    <property type="component" value="Unassembled WGS sequence"/>
</dbReference>
<sequence length="409" mass="47702">MFLQTTPSTGDIASHIINQQCLMGESGSTPFVLQRPVPKSLKVYKQMTSFELADAYTGQRLREKDANQVAIMQDHQMLLKTLHFLDFSDLRELDRAGAECIRNALAYLPANSEKHKPLKRLNGYKLVETNLLLEKPYPFISDTTLEGYIHNFSSFLNWAKNHNHISDNVFYKLIKKEKFPEKKRFPFNDKQLADIFSMKDYRDHNYLHPYYYWIPLILRYSGSRLNEACQLYVEDIKEIDGIDCFHFHKMFDGQRIKTESSVRVVPIHEELIKKGFLTFVKSKKNGRLFPELPLIKGYYSNNASKWFSRRRKKLGLGKGFDAHSFRHRFINELKQKLVTKDLVEKSVGHERAKKVTKLSNELVDSIIGQEHDSESFDTYSEQYSPRILAPIINMIDASHTAHIRPYNLA</sequence>
<protein>
    <submittedName>
        <fullName evidence="1">Site-specific integrase</fullName>
    </submittedName>
</protein>
<gene>
    <name evidence="1" type="ORF">REH74_001130</name>
</gene>
<dbReference type="EMBL" id="JAVHXJ020000003">
    <property type="protein sequence ID" value="MGI1896104.1"/>
    <property type="molecule type" value="Genomic_DNA"/>
</dbReference>
<evidence type="ECO:0000313" key="2">
    <source>
        <dbReference type="Proteomes" id="UP001354073"/>
    </source>
</evidence>
<comment type="caution">
    <text evidence="1">The sequence shown here is derived from an EMBL/GenBank/DDBJ whole genome shotgun (WGS) entry which is preliminary data.</text>
</comment>
<proteinExistence type="predicted"/>
<evidence type="ECO:0000313" key="1">
    <source>
        <dbReference type="EMBL" id="MGI1896104.1"/>
    </source>
</evidence>
<organism evidence="1 2">
    <name type="scientific">Vibrio campbellii</name>
    <dbReference type="NCBI Taxonomy" id="680"/>
    <lineage>
        <taxon>Bacteria</taxon>
        <taxon>Pseudomonadati</taxon>
        <taxon>Pseudomonadota</taxon>
        <taxon>Gammaproteobacteria</taxon>
        <taxon>Vibrionales</taxon>
        <taxon>Vibrionaceae</taxon>
        <taxon>Vibrio</taxon>
    </lineage>
</organism>
<name>A0ACC7R2S1_9VIBR</name>
<accession>A0ACC7R2S1</accession>